<evidence type="ECO:0000256" key="11">
    <source>
        <dbReference type="SAM" id="MobiDB-lite"/>
    </source>
</evidence>
<dbReference type="InterPro" id="IPR003422">
    <property type="entry name" value="Cyt_b-c1_6"/>
</dbReference>
<comment type="subcellular location">
    <subcellularLocation>
        <location evidence="1">Mitochondrion inner membrane</location>
        <topology evidence="1">Peripheral membrane protein</topology>
        <orientation evidence="1">Intermembrane side</orientation>
    </subcellularLocation>
</comment>
<name>A0AAV5R4Z0_PICKL</name>
<dbReference type="Pfam" id="PF02320">
    <property type="entry name" value="UCR_hinge"/>
    <property type="match status" value="1"/>
</dbReference>
<evidence type="ECO:0000256" key="4">
    <source>
        <dbReference type="ARBA" id="ARBA00022660"/>
    </source>
</evidence>
<evidence type="ECO:0000256" key="9">
    <source>
        <dbReference type="ARBA" id="ARBA00044155"/>
    </source>
</evidence>
<feature type="region of interest" description="Disordered" evidence="11">
    <location>
        <begin position="23"/>
        <end position="82"/>
    </location>
</feature>
<dbReference type="GO" id="GO:0005743">
    <property type="term" value="C:mitochondrial inner membrane"/>
    <property type="evidence" value="ECO:0007669"/>
    <property type="project" value="UniProtKB-SubCell"/>
</dbReference>
<accession>A0AAV5R4Z0</accession>
<dbReference type="PANTHER" id="PTHR15336">
    <property type="entry name" value="UBIQUINOL-CYTOCHROME C REDUCTASE COMPLEX 7.8 KDA PROTEIN"/>
    <property type="match status" value="1"/>
</dbReference>
<dbReference type="SUPFAM" id="SSF81531">
    <property type="entry name" value="Non-heme 11 kDa protein of cytochrome bc1 complex (Ubiquinol-cytochrome c reductase)"/>
    <property type="match status" value="1"/>
</dbReference>
<keyword evidence="5" id="KW-0999">Mitochondrion inner membrane</keyword>
<keyword evidence="3" id="KW-0813">Transport</keyword>
<dbReference type="AlphaFoldDB" id="A0AAV5R4Z0"/>
<reference evidence="13 14" key="1">
    <citation type="journal article" date="2023" name="Elife">
        <title>Identification of key yeast species and microbe-microbe interactions impacting larval growth of Drosophila in the wild.</title>
        <authorList>
            <person name="Mure A."/>
            <person name="Sugiura Y."/>
            <person name="Maeda R."/>
            <person name="Honda K."/>
            <person name="Sakurai N."/>
            <person name="Takahashi Y."/>
            <person name="Watada M."/>
            <person name="Katoh T."/>
            <person name="Gotoh A."/>
            <person name="Gotoh Y."/>
            <person name="Taniguchi I."/>
            <person name="Nakamura K."/>
            <person name="Hayashi T."/>
            <person name="Katayama T."/>
            <person name="Uemura T."/>
            <person name="Hattori Y."/>
        </authorList>
    </citation>
    <scope>NUCLEOTIDE SEQUENCE [LARGE SCALE GENOMIC DNA]</scope>
    <source>
        <strain evidence="13 14">PK-24</strain>
    </source>
</reference>
<comment type="similarity">
    <text evidence="2">Belongs to the UQCRH/QCR6 family.</text>
</comment>
<dbReference type="Gene3D" id="1.10.287.20">
    <property type="entry name" value="Ubiquinol-cytochrome C reductase hinge domain"/>
    <property type="match status" value="1"/>
</dbReference>
<sequence>MSFVTDLINAFVPTVAYAEEPVEQVSEDATVEESTKDVVDVAPAEEKEEEAEAEEDDDEEDEEDEDEEDEEESEDQFDALKKECSQLPSVKPILHHYEECVERVTKEQEEPGYDEKEYKEDCVEEFFHLQHALTDCAAPKLFSKLK</sequence>
<organism evidence="13 14">
    <name type="scientific">Pichia kluyveri</name>
    <name type="common">Yeast</name>
    <dbReference type="NCBI Taxonomy" id="36015"/>
    <lineage>
        <taxon>Eukaryota</taxon>
        <taxon>Fungi</taxon>
        <taxon>Dikarya</taxon>
        <taxon>Ascomycota</taxon>
        <taxon>Saccharomycotina</taxon>
        <taxon>Pichiomycetes</taxon>
        <taxon>Pichiales</taxon>
        <taxon>Pichiaceae</taxon>
        <taxon>Pichia</taxon>
    </lineage>
</organism>
<dbReference type="Proteomes" id="UP001378960">
    <property type="component" value="Unassembled WGS sequence"/>
</dbReference>
<keyword evidence="8" id="KW-0472">Membrane</keyword>
<dbReference type="GO" id="GO:0006122">
    <property type="term" value="P:mitochondrial electron transport, ubiquinol to cytochrome c"/>
    <property type="evidence" value="ECO:0007669"/>
    <property type="project" value="InterPro"/>
</dbReference>
<evidence type="ECO:0000256" key="8">
    <source>
        <dbReference type="ARBA" id="ARBA00023136"/>
    </source>
</evidence>
<proteinExistence type="inferred from homology"/>
<evidence type="ECO:0000256" key="7">
    <source>
        <dbReference type="ARBA" id="ARBA00023128"/>
    </source>
</evidence>
<evidence type="ECO:0000256" key="10">
    <source>
        <dbReference type="ARBA" id="ARBA00044246"/>
    </source>
</evidence>
<keyword evidence="7" id="KW-0496">Mitochondrion</keyword>
<dbReference type="PANTHER" id="PTHR15336:SF0">
    <property type="entry name" value="CYTOCHROME B-C1 COMPLEX SUBUNIT 6, MITOCHONDRIAL"/>
    <property type="match status" value="1"/>
</dbReference>
<dbReference type="InterPro" id="IPR023184">
    <property type="entry name" value="Ubol_cytC_Rdtase_hinge_dom"/>
</dbReference>
<evidence type="ECO:0000256" key="1">
    <source>
        <dbReference type="ARBA" id="ARBA00004137"/>
    </source>
</evidence>
<evidence type="ECO:0000313" key="13">
    <source>
        <dbReference type="EMBL" id="GMM46077.1"/>
    </source>
</evidence>
<protein>
    <recommendedName>
        <fullName evidence="9">Cytochrome b-c1 complex subunit 6, mitochondrial</fullName>
    </recommendedName>
    <alternativeName>
        <fullName evidence="10">Complex III subunit 6</fullName>
    </alternativeName>
</protein>
<dbReference type="EMBL" id="BTGB01000003">
    <property type="protein sequence ID" value="GMM46077.1"/>
    <property type="molecule type" value="Genomic_DNA"/>
</dbReference>
<feature type="compositionally biased region" description="Acidic residues" evidence="11">
    <location>
        <begin position="46"/>
        <end position="77"/>
    </location>
</feature>
<feature type="domain" description="Ubiquinol-cytochrome C reductase hinge" evidence="12">
    <location>
        <begin position="75"/>
        <end position="146"/>
    </location>
</feature>
<evidence type="ECO:0000256" key="3">
    <source>
        <dbReference type="ARBA" id="ARBA00022448"/>
    </source>
</evidence>
<keyword evidence="14" id="KW-1185">Reference proteome</keyword>
<comment type="caution">
    <text evidence="13">The sequence shown here is derived from an EMBL/GenBank/DDBJ whole genome shotgun (WGS) entry which is preliminary data.</text>
</comment>
<evidence type="ECO:0000313" key="14">
    <source>
        <dbReference type="Proteomes" id="UP001378960"/>
    </source>
</evidence>
<evidence type="ECO:0000256" key="6">
    <source>
        <dbReference type="ARBA" id="ARBA00022982"/>
    </source>
</evidence>
<evidence type="ECO:0000256" key="5">
    <source>
        <dbReference type="ARBA" id="ARBA00022792"/>
    </source>
</evidence>
<keyword evidence="4" id="KW-0679">Respiratory chain</keyword>
<evidence type="ECO:0000256" key="2">
    <source>
        <dbReference type="ARBA" id="ARBA00006498"/>
    </source>
</evidence>
<keyword evidence="6" id="KW-0249">Electron transport</keyword>
<dbReference type="InterPro" id="IPR036811">
    <property type="entry name" value="Ubol_cytC_Rdtase_hinge_dom_sf"/>
</dbReference>
<gene>
    <name evidence="13" type="ORF">DAPK24_026520</name>
</gene>
<dbReference type="FunFam" id="1.10.287.20:FF:000003">
    <property type="entry name" value="Cytochrome b-c1 complex subunit 6"/>
    <property type="match status" value="1"/>
</dbReference>
<evidence type="ECO:0000259" key="12">
    <source>
        <dbReference type="Pfam" id="PF02320"/>
    </source>
</evidence>